<dbReference type="InterPro" id="IPR017441">
    <property type="entry name" value="Protein_kinase_ATP_BS"/>
</dbReference>
<gene>
    <name evidence="2" type="ORF">scyTo_0007872</name>
</gene>
<dbReference type="AlphaFoldDB" id="A0A401NZV4"/>
<sequence length="68" mass="7590">MFKVARSASDCGYWIDGSNKEEALEDFYEVEAELGRGATSVVYQCRQKGTEKPFAVKVLDKTVSLYCA</sequence>
<dbReference type="OrthoDB" id="40902at2759"/>
<dbReference type="PROSITE" id="PS00107">
    <property type="entry name" value="PROTEIN_KINASE_ATP"/>
    <property type="match status" value="1"/>
</dbReference>
<dbReference type="GO" id="GO:0005524">
    <property type="term" value="F:ATP binding"/>
    <property type="evidence" value="ECO:0007669"/>
    <property type="project" value="UniProtKB-UniRule"/>
</dbReference>
<evidence type="ECO:0000256" key="1">
    <source>
        <dbReference type="PROSITE-ProRule" id="PRU10141"/>
    </source>
</evidence>
<name>A0A401NZV4_SCYTO</name>
<keyword evidence="1" id="KW-0547">Nucleotide-binding</keyword>
<dbReference type="Gene3D" id="3.30.200.20">
    <property type="entry name" value="Phosphorylase Kinase, domain 1"/>
    <property type="match status" value="1"/>
</dbReference>
<feature type="binding site" evidence="1">
    <location>
        <position position="57"/>
    </location>
    <ligand>
        <name>ATP</name>
        <dbReference type="ChEBI" id="CHEBI:30616"/>
    </ligand>
</feature>
<evidence type="ECO:0000313" key="2">
    <source>
        <dbReference type="EMBL" id="GCB66397.1"/>
    </source>
</evidence>
<reference evidence="2 3" key="1">
    <citation type="journal article" date="2018" name="Nat. Ecol. Evol.">
        <title>Shark genomes provide insights into elasmobranch evolution and the origin of vertebrates.</title>
        <authorList>
            <person name="Hara Y"/>
            <person name="Yamaguchi K"/>
            <person name="Onimaru K"/>
            <person name="Kadota M"/>
            <person name="Koyanagi M"/>
            <person name="Keeley SD"/>
            <person name="Tatsumi K"/>
            <person name="Tanaka K"/>
            <person name="Motone F"/>
            <person name="Kageyama Y"/>
            <person name="Nozu R"/>
            <person name="Adachi N"/>
            <person name="Nishimura O"/>
            <person name="Nakagawa R"/>
            <person name="Tanegashima C"/>
            <person name="Kiyatake I"/>
            <person name="Matsumoto R"/>
            <person name="Murakumo K"/>
            <person name="Nishida K"/>
            <person name="Terakita A"/>
            <person name="Kuratani S"/>
            <person name="Sato K"/>
            <person name="Hyodo S Kuraku.S."/>
        </authorList>
    </citation>
    <scope>NUCLEOTIDE SEQUENCE [LARGE SCALE GENOMIC DNA]</scope>
</reference>
<evidence type="ECO:0000313" key="3">
    <source>
        <dbReference type="Proteomes" id="UP000288216"/>
    </source>
</evidence>
<evidence type="ECO:0008006" key="4">
    <source>
        <dbReference type="Google" id="ProtNLM"/>
    </source>
</evidence>
<dbReference type="STRING" id="75743.A0A401NZV4"/>
<comment type="caution">
    <text evidence="2">The sequence shown here is derived from an EMBL/GenBank/DDBJ whole genome shotgun (WGS) entry which is preliminary data.</text>
</comment>
<keyword evidence="1" id="KW-0067">ATP-binding</keyword>
<accession>A0A401NZV4</accession>
<organism evidence="2 3">
    <name type="scientific">Scyliorhinus torazame</name>
    <name type="common">Cloudy catshark</name>
    <name type="synonym">Catulus torazame</name>
    <dbReference type="NCBI Taxonomy" id="75743"/>
    <lineage>
        <taxon>Eukaryota</taxon>
        <taxon>Metazoa</taxon>
        <taxon>Chordata</taxon>
        <taxon>Craniata</taxon>
        <taxon>Vertebrata</taxon>
        <taxon>Chondrichthyes</taxon>
        <taxon>Elasmobranchii</taxon>
        <taxon>Galeomorphii</taxon>
        <taxon>Galeoidea</taxon>
        <taxon>Carcharhiniformes</taxon>
        <taxon>Scyliorhinidae</taxon>
        <taxon>Scyliorhinus</taxon>
    </lineage>
</organism>
<keyword evidence="3" id="KW-1185">Reference proteome</keyword>
<protein>
    <recommendedName>
        <fullName evidence="4">Protein kinase domain-containing protein</fullName>
    </recommendedName>
</protein>
<proteinExistence type="predicted"/>
<dbReference type="EMBL" id="BFAA01002932">
    <property type="protein sequence ID" value="GCB66397.1"/>
    <property type="molecule type" value="Genomic_DNA"/>
</dbReference>
<dbReference type="Proteomes" id="UP000288216">
    <property type="component" value="Unassembled WGS sequence"/>
</dbReference>
<dbReference type="SUPFAM" id="SSF56112">
    <property type="entry name" value="Protein kinase-like (PK-like)"/>
    <property type="match status" value="1"/>
</dbReference>
<dbReference type="InterPro" id="IPR011009">
    <property type="entry name" value="Kinase-like_dom_sf"/>
</dbReference>